<sequence length="56" mass="6214">MLVGEKQNSPIAIFLRTNAINSGPKVKLRKGAVPENSGHMVTLGNVFFTQHIKHRM</sequence>
<dbReference type="Proteomes" id="UP000054359">
    <property type="component" value="Unassembled WGS sequence"/>
</dbReference>
<evidence type="ECO:0000313" key="2">
    <source>
        <dbReference type="Proteomes" id="UP000054359"/>
    </source>
</evidence>
<accession>A0A087TWB2</accession>
<protein>
    <submittedName>
        <fullName evidence="1">Uncharacterized protein</fullName>
    </submittedName>
</protein>
<reference evidence="1 2" key="1">
    <citation type="submission" date="2013-11" db="EMBL/GenBank/DDBJ databases">
        <title>Genome sequencing of Stegodyphus mimosarum.</title>
        <authorList>
            <person name="Bechsgaard J."/>
        </authorList>
    </citation>
    <scope>NUCLEOTIDE SEQUENCE [LARGE SCALE GENOMIC DNA]</scope>
</reference>
<evidence type="ECO:0000313" key="1">
    <source>
        <dbReference type="EMBL" id="KFM69401.1"/>
    </source>
</evidence>
<feature type="non-terminal residue" evidence="1">
    <location>
        <position position="56"/>
    </location>
</feature>
<dbReference type="EMBL" id="KK117053">
    <property type="protein sequence ID" value="KFM69401.1"/>
    <property type="molecule type" value="Genomic_DNA"/>
</dbReference>
<proteinExistence type="predicted"/>
<organism evidence="1 2">
    <name type="scientific">Stegodyphus mimosarum</name>
    <name type="common">African social velvet spider</name>
    <dbReference type="NCBI Taxonomy" id="407821"/>
    <lineage>
        <taxon>Eukaryota</taxon>
        <taxon>Metazoa</taxon>
        <taxon>Ecdysozoa</taxon>
        <taxon>Arthropoda</taxon>
        <taxon>Chelicerata</taxon>
        <taxon>Arachnida</taxon>
        <taxon>Araneae</taxon>
        <taxon>Araneomorphae</taxon>
        <taxon>Entelegynae</taxon>
        <taxon>Eresoidea</taxon>
        <taxon>Eresidae</taxon>
        <taxon>Stegodyphus</taxon>
    </lineage>
</organism>
<name>A0A087TWB2_STEMI</name>
<dbReference type="AlphaFoldDB" id="A0A087TWB2"/>
<gene>
    <name evidence="1" type="ORF">X975_22806</name>
</gene>
<keyword evidence="2" id="KW-1185">Reference proteome</keyword>